<sequence>MLNGIRVIEIEGLGPGPFAAMLLADLGADVITIHRKGKSGQVTADGSVLDRGKRSIALDLKDPDDMATAKKLIASADALIEGFRPGVMERLGLGPKECHADNPALVYGRMTGWGQTGPRAEDAGHDLNYIATSGALWYASEPGSPPITPATLVGDIGGGALYLVVGLLSGILSAKATGKGTVVDAAIVDGSAHMMTLLMAIRQTGMLSMNRGQSLLDGPHWSRTYVCSDGGYVSVQCLEPQFYAIFLEKLGLSADPEFLRQRDAALWTKLTARLEDIFLAEPRSHWADMFDGTDACVAPVLSPVEASHAPHIQARNVWQSPGGVLQAAPAPRFGGKATPVAKPCLRGEHTDEILAELKTP</sequence>
<protein>
    <submittedName>
        <fullName evidence="1">Crotonobetainyl-CoA:carnitine CoA-transferase CaiB</fullName>
    </submittedName>
</protein>
<dbReference type="EMBL" id="FQZQ01000010">
    <property type="protein sequence ID" value="SHJ59991.1"/>
    <property type="molecule type" value="Genomic_DNA"/>
</dbReference>
<reference evidence="2" key="1">
    <citation type="submission" date="2016-11" db="EMBL/GenBank/DDBJ databases">
        <authorList>
            <person name="Varghese N."/>
            <person name="Submissions S."/>
        </authorList>
    </citation>
    <scope>NUCLEOTIDE SEQUENCE [LARGE SCALE GENOMIC DNA]</scope>
    <source>
        <strain evidence="2">DSM 100564</strain>
    </source>
</reference>
<dbReference type="Gene3D" id="3.30.1540.10">
    <property type="entry name" value="formyl-coa transferase, domain 3"/>
    <property type="match status" value="1"/>
</dbReference>
<dbReference type="InterPro" id="IPR023606">
    <property type="entry name" value="CoA-Trfase_III_dom_1_sf"/>
</dbReference>
<evidence type="ECO:0000313" key="2">
    <source>
        <dbReference type="Proteomes" id="UP000183982"/>
    </source>
</evidence>
<dbReference type="STRING" id="1470563.SAMN05444000_110140"/>
<dbReference type="OrthoDB" id="7208981at2"/>
<name>A0A1M6KM25_9RHOB</name>
<keyword evidence="1" id="KW-0808">Transferase</keyword>
<dbReference type="InterPro" id="IPR003673">
    <property type="entry name" value="CoA-Trfase_fam_III"/>
</dbReference>
<accession>A0A1M6KM25</accession>
<gene>
    <name evidence="1" type="ORF">SAMN05444000_110140</name>
</gene>
<dbReference type="RefSeq" id="WP_073252378.1">
    <property type="nucleotide sequence ID" value="NZ_FQZQ01000010.1"/>
</dbReference>
<dbReference type="InterPro" id="IPR044855">
    <property type="entry name" value="CoA-Trfase_III_dom3_sf"/>
</dbReference>
<dbReference type="SUPFAM" id="SSF89796">
    <property type="entry name" value="CoA-transferase family III (CaiB/BaiF)"/>
    <property type="match status" value="1"/>
</dbReference>
<keyword evidence="2" id="KW-1185">Reference proteome</keyword>
<organism evidence="1 2">
    <name type="scientific">Shimia gijangensis</name>
    <dbReference type="NCBI Taxonomy" id="1470563"/>
    <lineage>
        <taxon>Bacteria</taxon>
        <taxon>Pseudomonadati</taxon>
        <taxon>Pseudomonadota</taxon>
        <taxon>Alphaproteobacteria</taxon>
        <taxon>Rhodobacterales</taxon>
        <taxon>Roseobacteraceae</taxon>
    </lineage>
</organism>
<proteinExistence type="predicted"/>
<dbReference type="PANTHER" id="PTHR48228:SF5">
    <property type="entry name" value="ALPHA-METHYLACYL-COA RACEMASE"/>
    <property type="match status" value="1"/>
</dbReference>
<dbReference type="GO" id="GO:0016740">
    <property type="term" value="F:transferase activity"/>
    <property type="evidence" value="ECO:0007669"/>
    <property type="project" value="UniProtKB-KW"/>
</dbReference>
<dbReference type="Pfam" id="PF02515">
    <property type="entry name" value="CoA_transf_3"/>
    <property type="match status" value="1"/>
</dbReference>
<dbReference type="PANTHER" id="PTHR48228">
    <property type="entry name" value="SUCCINYL-COA--D-CITRAMALATE COA-TRANSFERASE"/>
    <property type="match status" value="1"/>
</dbReference>
<evidence type="ECO:0000313" key="1">
    <source>
        <dbReference type="EMBL" id="SHJ59991.1"/>
    </source>
</evidence>
<dbReference type="Gene3D" id="3.40.50.10540">
    <property type="entry name" value="Crotonobetainyl-coa:carnitine coa-transferase, domain 1"/>
    <property type="match status" value="1"/>
</dbReference>
<dbReference type="Proteomes" id="UP000183982">
    <property type="component" value="Unassembled WGS sequence"/>
</dbReference>
<dbReference type="AlphaFoldDB" id="A0A1M6KM25"/>
<dbReference type="InterPro" id="IPR050509">
    <property type="entry name" value="CoA-transferase_III"/>
</dbReference>